<dbReference type="RefSeq" id="WP_277860938.1">
    <property type="nucleotide sequence ID" value="NZ_JARRAG010000002.1"/>
</dbReference>
<dbReference type="SUPFAM" id="SSF103473">
    <property type="entry name" value="MFS general substrate transporter"/>
    <property type="match status" value="1"/>
</dbReference>
<evidence type="ECO:0000256" key="2">
    <source>
        <dbReference type="ARBA" id="ARBA00022692"/>
    </source>
</evidence>
<sequence length="490" mass="52816">MATADRRTPETFQTKVPARMDRLPWSRWHWLVIAALGVTWIIDGLEVTLIGAVGAVLQDPGTLHFTPAQIGLLGTAYLSGAVIGALVFGYLTDRMGRKKLFSVTLGLYLVAAFATAFSWDFWSFACFRFLTGAAIGGEYSAINSAIDELIPARVRGWTDLAVNGTFWLGAAAGSLASVVLLDRRLIGVDLGWRLGFGLGAALGLIVIFLRRHVPESPRWLLTHGQPDEAERVVADLERQIEADPAVGELPEVEQSMTIRPRGPIGFGELAGVMFKRYPGRSVLGLALVISQAFLYNGVFFTFPLVLTNFFGVHPDRTGLYLVPFALSNFLGPVTLGRFFDTVGRKPMIAATYTVSALLLALTGWLFAADALTPVTQTLLWALVFFFASSAASSAYLTVSEIFPVELRGMVIALFFAAGTLIGGTLAPWLFGSLIETGSRRNLFYGDLFAAALLLATVAVVLAFGVKAERTSLEDVARPLSAEDEPEGAAA</sequence>
<keyword evidence="4 5" id="KW-0472">Membrane</keyword>
<dbReference type="CDD" id="cd17316">
    <property type="entry name" value="MFS_SV2_like"/>
    <property type="match status" value="1"/>
</dbReference>
<dbReference type="InterPro" id="IPR005828">
    <property type="entry name" value="MFS_sugar_transport-like"/>
</dbReference>
<dbReference type="Pfam" id="PF00083">
    <property type="entry name" value="Sugar_tr"/>
    <property type="match status" value="1"/>
</dbReference>
<keyword evidence="8" id="KW-1185">Reference proteome</keyword>
<evidence type="ECO:0000256" key="5">
    <source>
        <dbReference type="SAM" id="Phobius"/>
    </source>
</evidence>
<feature type="transmembrane region" description="Helical" evidence="5">
    <location>
        <begin position="410"/>
        <end position="430"/>
    </location>
</feature>
<feature type="transmembrane region" description="Helical" evidence="5">
    <location>
        <begin position="442"/>
        <end position="463"/>
    </location>
</feature>
<accession>A0ABT6FAG5</accession>
<evidence type="ECO:0000313" key="7">
    <source>
        <dbReference type="EMBL" id="MDG3004583.1"/>
    </source>
</evidence>
<feature type="transmembrane region" description="Helical" evidence="5">
    <location>
        <begin position="190"/>
        <end position="209"/>
    </location>
</feature>
<dbReference type="InterPro" id="IPR020846">
    <property type="entry name" value="MFS_dom"/>
</dbReference>
<dbReference type="Proteomes" id="UP001216907">
    <property type="component" value="Unassembled WGS sequence"/>
</dbReference>
<feature type="transmembrane region" description="Helical" evidence="5">
    <location>
        <begin position="318"/>
        <end position="335"/>
    </location>
</feature>
<protein>
    <submittedName>
        <fullName evidence="7">MFS transporter</fullName>
    </submittedName>
</protein>
<dbReference type="PANTHER" id="PTHR23508:SF10">
    <property type="entry name" value="CARBOXYLIC ACID TRANSPORTER PROTEIN HOMOLOG"/>
    <property type="match status" value="1"/>
</dbReference>
<feature type="transmembrane region" description="Helical" evidence="5">
    <location>
        <begin position="100"/>
        <end position="119"/>
    </location>
</feature>
<reference evidence="7 8" key="1">
    <citation type="submission" date="2023-03" db="EMBL/GenBank/DDBJ databases">
        <title>Paludisphaera mucosa sp. nov. a novel planctomycete from northern fen.</title>
        <authorList>
            <person name="Ivanova A."/>
        </authorList>
    </citation>
    <scope>NUCLEOTIDE SEQUENCE [LARGE SCALE GENOMIC DNA]</scope>
    <source>
        <strain evidence="7 8">Pla2</strain>
    </source>
</reference>
<keyword evidence="3 5" id="KW-1133">Transmembrane helix</keyword>
<feature type="domain" description="Major facilitator superfamily (MFS) profile" evidence="6">
    <location>
        <begin position="32"/>
        <end position="470"/>
    </location>
</feature>
<comment type="subcellular location">
    <subcellularLocation>
        <location evidence="1">Membrane</location>
        <topology evidence="1">Multi-pass membrane protein</topology>
    </subcellularLocation>
</comment>
<comment type="caution">
    <text evidence="7">The sequence shown here is derived from an EMBL/GenBank/DDBJ whole genome shotgun (WGS) entry which is preliminary data.</text>
</comment>
<evidence type="ECO:0000259" key="6">
    <source>
        <dbReference type="PROSITE" id="PS50850"/>
    </source>
</evidence>
<organism evidence="7 8">
    <name type="scientific">Paludisphaera mucosa</name>
    <dbReference type="NCBI Taxonomy" id="3030827"/>
    <lineage>
        <taxon>Bacteria</taxon>
        <taxon>Pseudomonadati</taxon>
        <taxon>Planctomycetota</taxon>
        <taxon>Planctomycetia</taxon>
        <taxon>Isosphaerales</taxon>
        <taxon>Isosphaeraceae</taxon>
        <taxon>Paludisphaera</taxon>
    </lineage>
</organism>
<dbReference type="InterPro" id="IPR036259">
    <property type="entry name" value="MFS_trans_sf"/>
</dbReference>
<evidence type="ECO:0000256" key="4">
    <source>
        <dbReference type="ARBA" id="ARBA00023136"/>
    </source>
</evidence>
<feature type="transmembrane region" description="Helical" evidence="5">
    <location>
        <begin position="347"/>
        <end position="366"/>
    </location>
</feature>
<feature type="transmembrane region" description="Helical" evidence="5">
    <location>
        <begin position="68"/>
        <end position="88"/>
    </location>
</feature>
<proteinExistence type="predicted"/>
<feature type="transmembrane region" description="Helical" evidence="5">
    <location>
        <begin position="28"/>
        <end position="56"/>
    </location>
</feature>
<evidence type="ECO:0000256" key="3">
    <source>
        <dbReference type="ARBA" id="ARBA00022989"/>
    </source>
</evidence>
<evidence type="ECO:0000256" key="1">
    <source>
        <dbReference type="ARBA" id="ARBA00004141"/>
    </source>
</evidence>
<evidence type="ECO:0000313" key="8">
    <source>
        <dbReference type="Proteomes" id="UP001216907"/>
    </source>
</evidence>
<dbReference type="PROSITE" id="PS50850">
    <property type="entry name" value="MFS"/>
    <property type="match status" value="1"/>
</dbReference>
<dbReference type="EMBL" id="JARRAG010000002">
    <property type="protein sequence ID" value="MDG3004583.1"/>
    <property type="molecule type" value="Genomic_DNA"/>
</dbReference>
<keyword evidence="2 5" id="KW-0812">Transmembrane</keyword>
<dbReference type="PANTHER" id="PTHR23508">
    <property type="entry name" value="CARBOXYLIC ACID TRANSPORTER PROTEIN HOMOLOG"/>
    <property type="match status" value="1"/>
</dbReference>
<feature type="transmembrane region" description="Helical" evidence="5">
    <location>
        <begin position="378"/>
        <end position="398"/>
    </location>
</feature>
<dbReference type="Gene3D" id="1.20.1250.20">
    <property type="entry name" value="MFS general substrate transporter like domains"/>
    <property type="match status" value="1"/>
</dbReference>
<gene>
    <name evidence="7" type="ORF">PZE19_12420</name>
</gene>
<name>A0ABT6FAG5_9BACT</name>
<feature type="transmembrane region" description="Helical" evidence="5">
    <location>
        <begin position="282"/>
        <end position="306"/>
    </location>
</feature>